<accession>A0A9Q3HP75</accession>
<protein>
    <submittedName>
        <fullName evidence="2">Uncharacterized protein</fullName>
    </submittedName>
</protein>
<evidence type="ECO:0000313" key="2">
    <source>
        <dbReference type="EMBL" id="MBW0512573.1"/>
    </source>
</evidence>
<feature type="compositionally biased region" description="Basic and acidic residues" evidence="1">
    <location>
        <begin position="154"/>
        <end position="164"/>
    </location>
</feature>
<keyword evidence="3" id="KW-1185">Reference proteome</keyword>
<feature type="region of interest" description="Disordered" evidence="1">
    <location>
        <begin position="87"/>
        <end position="164"/>
    </location>
</feature>
<evidence type="ECO:0000256" key="1">
    <source>
        <dbReference type="SAM" id="MobiDB-lite"/>
    </source>
</evidence>
<proteinExistence type="predicted"/>
<sequence>MNVSGLKIDMGIAMAQTSSTCSIPNISITPIPPNPTNAQMHVSEEPGSTPQILSKANPQSKFSCDFLLNPSQNLVVSQELFGQSKQPNLNIPLGSQVHVGHEKRVDGGRQKRPLENVTQSGDEIYASSPLVHKEKVTAHHHPYASKPRTAQESSSRENIVDDED</sequence>
<dbReference type="AlphaFoldDB" id="A0A9Q3HP75"/>
<feature type="compositionally biased region" description="Basic and acidic residues" evidence="1">
    <location>
        <begin position="99"/>
        <end position="114"/>
    </location>
</feature>
<dbReference type="Proteomes" id="UP000765509">
    <property type="component" value="Unassembled WGS sequence"/>
</dbReference>
<organism evidence="2 3">
    <name type="scientific">Austropuccinia psidii MF-1</name>
    <dbReference type="NCBI Taxonomy" id="1389203"/>
    <lineage>
        <taxon>Eukaryota</taxon>
        <taxon>Fungi</taxon>
        <taxon>Dikarya</taxon>
        <taxon>Basidiomycota</taxon>
        <taxon>Pucciniomycotina</taxon>
        <taxon>Pucciniomycetes</taxon>
        <taxon>Pucciniales</taxon>
        <taxon>Sphaerophragmiaceae</taxon>
        <taxon>Austropuccinia</taxon>
    </lineage>
</organism>
<evidence type="ECO:0000313" key="3">
    <source>
        <dbReference type="Proteomes" id="UP000765509"/>
    </source>
</evidence>
<dbReference type="EMBL" id="AVOT02022874">
    <property type="protein sequence ID" value="MBW0512573.1"/>
    <property type="molecule type" value="Genomic_DNA"/>
</dbReference>
<gene>
    <name evidence="2" type="ORF">O181_052288</name>
</gene>
<reference evidence="2" key="1">
    <citation type="submission" date="2021-03" db="EMBL/GenBank/DDBJ databases">
        <title>Draft genome sequence of rust myrtle Austropuccinia psidii MF-1, a brazilian biotype.</title>
        <authorList>
            <person name="Quecine M.C."/>
            <person name="Pachon D.M.R."/>
            <person name="Bonatelli M.L."/>
            <person name="Correr F.H."/>
            <person name="Franceschini L.M."/>
            <person name="Leite T.F."/>
            <person name="Margarido G.R.A."/>
            <person name="Almeida C.A."/>
            <person name="Ferrarezi J.A."/>
            <person name="Labate C.A."/>
        </authorList>
    </citation>
    <scope>NUCLEOTIDE SEQUENCE</scope>
    <source>
        <strain evidence="2">MF-1</strain>
    </source>
</reference>
<name>A0A9Q3HP75_9BASI</name>
<comment type="caution">
    <text evidence="2">The sequence shown here is derived from an EMBL/GenBank/DDBJ whole genome shotgun (WGS) entry which is preliminary data.</text>
</comment>